<proteinExistence type="predicted"/>
<dbReference type="Proteomes" id="UP000297465">
    <property type="component" value="Unassembled WGS sequence"/>
</dbReference>
<keyword evidence="1" id="KW-0472">Membrane</keyword>
<keyword evidence="3" id="KW-1185">Reference proteome</keyword>
<evidence type="ECO:0000313" key="2">
    <source>
        <dbReference type="EMBL" id="TGL02822.1"/>
    </source>
</evidence>
<keyword evidence="1" id="KW-1133">Transmembrane helix</keyword>
<sequence length="415" mass="48745">MLQKFLALFRGIPLEPISLLAVYSEIISKLYFLGFAYCLAYIQSVYLEWNAEDQTNCILSAIQLVLSFILVLTSFFYRGFFSFAPIVVRLTFFLLVLVEIETGFHDPSIPYFDPRNWLTITALLATSSFFYPGLVWQYIFEWSIVLLLYILRVYYANETTIPMETWREMSTIFPLFLVAFFLNHWWFRTRYIAAYRGMLLEEKRRTFFQDIHDSLGSRLTDLVLLTQKMEKSQGEVTETHLHKLKQLSESALQSLRTQVQEENQRELFQESLLDGIKLSIKKRYKLAGRNVNLEWVGHGEEPIIKIEDPEMAHHILQIFKEITTNDLRYGNGISTWRIERNLDHLEFQFTTESQSLENSEKWTKTKNQDGEVVGVLFGIGEQGLHHRIKSLNGNIKITESPYQIEMKLPFSLFYL</sequence>
<reference evidence="3" key="1">
    <citation type="journal article" date="2019" name="PLoS Negl. Trop. Dis.">
        <title>Revisiting the worldwide diversity of Leptospira species in the environment.</title>
        <authorList>
            <person name="Vincent A.T."/>
            <person name="Schiettekatte O."/>
            <person name="Bourhy P."/>
            <person name="Veyrier F.J."/>
            <person name="Picardeau M."/>
        </authorList>
    </citation>
    <scope>NUCLEOTIDE SEQUENCE [LARGE SCALE GENOMIC DNA]</scope>
    <source>
        <strain evidence="3">201800278</strain>
    </source>
</reference>
<dbReference type="Gene3D" id="6.10.250.2870">
    <property type="match status" value="1"/>
</dbReference>
<feature type="transmembrane region" description="Helical" evidence="1">
    <location>
        <begin position="169"/>
        <end position="187"/>
    </location>
</feature>
<protein>
    <submittedName>
        <fullName evidence="2">Histidine kinase</fullName>
    </submittedName>
</protein>
<keyword evidence="2" id="KW-0418">Kinase</keyword>
<dbReference type="EMBL" id="RQFO01000011">
    <property type="protein sequence ID" value="TGL02822.1"/>
    <property type="molecule type" value="Genomic_DNA"/>
</dbReference>
<gene>
    <name evidence="2" type="ORF">EHQ31_09100</name>
</gene>
<dbReference type="GO" id="GO:0016301">
    <property type="term" value="F:kinase activity"/>
    <property type="evidence" value="ECO:0007669"/>
    <property type="project" value="UniProtKB-KW"/>
</dbReference>
<keyword evidence="1" id="KW-0812">Transmembrane</keyword>
<evidence type="ECO:0000313" key="3">
    <source>
        <dbReference type="Proteomes" id="UP000297465"/>
    </source>
</evidence>
<dbReference type="RefSeq" id="WP_135568517.1">
    <property type="nucleotide sequence ID" value="NZ_RQFN01000007.1"/>
</dbReference>
<evidence type="ECO:0000256" key="1">
    <source>
        <dbReference type="SAM" id="Phobius"/>
    </source>
</evidence>
<comment type="caution">
    <text evidence="2">The sequence shown here is derived from an EMBL/GenBank/DDBJ whole genome shotgun (WGS) entry which is preliminary data.</text>
</comment>
<feature type="transmembrane region" description="Helical" evidence="1">
    <location>
        <begin position="139"/>
        <end position="157"/>
    </location>
</feature>
<keyword evidence="2" id="KW-0808">Transferase</keyword>
<accession>A0ABY2LS15</accession>
<organism evidence="2 3">
    <name type="scientific">Leptospira montravelensis</name>
    <dbReference type="NCBI Taxonomy" id="2484961"/>
    <lineage>
        <taxon>Bacteria</taxon>
        <taxon>Pseudomonadati</taxon>
        <taxon>Spirochaetota</taxon>
        <taxon>Spirochaetia</taxon>
        <taxon>Leptospirales</taxon>
        <taxon>Leptospiraceae</taxon>
        <taxon>Leptospira</taxon>
    </lineage>
</organism>
<feature type="transmembrane region" description="Helical" evidence="1">
    <location>
        <begin position="30"/>
        <end position="49"/>
    </location>
</feature>
<name>A0ABY2LS15_9LEPT</name>
<feature type="transmembrane region" description="Helical" evidence="1">
    <location>
        <begin position="56"/>
        <end position="77"/>
    </location>
</feature>